<feature type="transmembrane region" description="Helical" evidence="2">
    <location>
        <begin position="289"/>
        <end position="307"/>
    </location>
</feature>
<dbReference type="OrthoDB" id="3565477at2759"/>
<dbReference type="RefSeq" id="XP_024742600.1">
    <property type="nucleotide sequence ID" value="XM_024886399.1"/>
</dbReference>
<feature type="domain" description="WSC" evidence="3">
    <location>
        <begin position="18"/>
        <end position="104"/>
    </location>
</feature>
<dbReference type="STRING" id="1095630.A0A2J6TRP8"/>
<dbReference type="InParanoid" id="A0A2J6TRP8"/>
<dbReference type="PROSITE" id="PS51212">
    <property type="entry name" value="WSC"/>
    <property type="match status" value="1"/>
</dbReference>
<accession>A0A2J6TRP8</accession>
<evidence type="ECO:0000256" key="1">
    <source>
        <dbReference type="SAM" id="MobiDB-lite"/>
    </source>
</evidence>
<evidence type="ECO:0000313" key="5">
    <source>
        <dbReference type="Proteomes" id="UP000235371"/>
    </source>
</evidence>
<dbReference type="EMBL" id="KZ613746">
    <property type="protein sequence ID" value="PMD65696.1"/>
    <property type="molecule type" value="Genomic_DNA"/>
</dbReference>
<protein>
    <recommendedName>
        <fullName evidence="3">WSC domain-containing protein</fullName>
    </recommendedName>
</protein>
<dbReference type="SMART" id="SM00321">
    <property type="entry name" value="WSC"/>
    <property type="match status" value="1"/>
</dbReference>
<dbReference type="InterPro" id="IPR002889">
    <property type="entry name" value="WSC_carb-bd"/>
</dbReference>
<dbReference type="Proteomes" id="UP000235371">
    <property type="component" value="Unassembled WGS sequence"/>
</dbReference>
<evidence type="ECO:0000259" key="3">
    <source>
        <dbReference type="PROSITE" id="PS51212"/>
    </source>
</evidence>
<reference evidence="4 5" key="1">
    <citation type="submission" date="2016-04" db="EMBL/GenBank/DDBJ databases">
        <title>A degradative enzymes factory behind the ericoid mycorrhizal symbiosis.</title>
        <authorList>
            <consortium name="DOE Joint Genome Institute"/>
            <person name="Martino E."/>
            <person name="Morin E."/>
            <person name="Grelet G."/>
            <person name="Kuo A."/>
            <person name="Kohler A."/>
            <person name="Daghino S."/>
            <person name="Barry K."/>
            <person name="Choi C."/>
            <person name="Cichocki N."/>
            <person name="Clum A."/>
            <person name="Copeland A."/>
            <person name="Hainaut M."/>
            <person name="Haridas S."/>
            <person name="Labutti K."/>
            <person name="Lindquist E."/>
            <person name="Lipzen A."/>
            <person name="Khouja H.-R."/>
            <person name="Murat C."/>
            <person name="Ohm R."/>
            <person name="Olson A."/>
            <person name="Spatafora J."/>
            <person name="Veneault-Fourrey C."/>
            <person name="Henrissat B."/>
            <person name="Grigoriev I."/>
            <person name="Martin F."/>
            <person name="Perotto S."/>
        </authorList>
    </citation>
    <scope>NUCLEOTIDE SEQUENCE [LARGE SCALE GENOMIC DNA]</scope>
    <source>
        <strain evidence="4 5">E</strain>
    </source>
</reference>
<feature type="region of interest" description="Disordered" evidence="1">
    <location>
        <begin position="125"/>
        <end position="164"/>
    </location>
</feature>
<proteinExistence type="predicted"/>
<evidence type="ECO:0000256" key="2">
    <source>
        <dbReference type="SAM" id="Phobius"/>
    </source>
</evidence>
<keyword evidence="2" id="KW-0812">Transmembrane</keyword>
<dbReference type="GeneID" id="36594476"/>
<organism evidence="4 5">
    <name type="scientific">Hyaloscypha bicolor E</name>
    <dbReference type="NCBI Taxonomy" id="1095630"/>
    <lineage>
        <taxon>Eukaryota</taxon>
        <taxon>Fungi</taxon>
        <taxon>Dikarya</taxon>
        <taxon>Ascomycota</taxon>
        <taxon>Pezizomycotina</taxon>
        <taxon>Leotiomycetes</taxon>
        <taxon>Helotiales</taxon>
        <taxon>Hyaloscyphaceae</taxon>
        <taxon>Hyaloscypha</taxon>
        <taxon>Hyaloscypha bicolor</taxon>
    </lineage>
</organism>
<sequence>MANSLAVRVAPVVADVVGWTSLGCILDNVAPNRLLPTSSFTSNALTPGECGSFCAGYKYFGLEHSWPSYCGGQLAYPMECTSPCSGGSSYQCGNALVLNLYAFTGSPIPLVGRAELPSSSSANSVALTSNTGSATPTSSTGTPMVTTSTPYPGTSSASASSNDHSTSTIYETQFLTITSCAPTITHCPARNTSMSMVSRPVAIVIYSTEWITISSCAPLVTNCPYSVSTRMVPVTTVTLHGNPPSPTPKGSTMMPTAIPTPGNGGVVPSNGTTPGNIPIIIVSGATGNGLIWSSFVAVGFVFVGMFWA</sequence>
<gene>
    <name evidence="4" type="ORF">K444DRAFT_659857</name>
</gene>
<dbReference type="Pfam" id="PF01822">
    <property type="entry name" value="WSC"/>
    <property type="match status" value="1"/>
</dbReference>
<keyword evidence="2" id="KW-1133">Transmembrane helix</keyword>
<keyword evidence="2" id="KW-0472">Membrane</keyword>
<name>A0A2J6TRP8_9HELO</name>
<evidence type="ECO:0000313" key="4">
    <source>
        <dbReference type="EMBL" id="PMD65696.1"/>
    </source>
</evidence>
<keyword evidence="5" id="KW-1185">Reference proteome</keyword>
<dbReference type="AlphaFoldDB" id="A0A2J6TRP8"/>